<dbReference type="Proteomes" id="UP001183420">
    <property type="component" value="Unassembled WGS sequence"/>
</dbReference>
<sequence length="98" mass="10812">MEEEPLSDWAERRSRRRADRYRVVTLTPGPPAGGHVDPAAPRLVSRWNGYEWEAVAVVANLAEAKRILYPETAGTDPTPCPPAVGRHRRAAPERGEGS</sequence>
<name>A0ABU2LPD6_9ACTN</name>
<reference evidence="3" key="1">
    <citation type="submission" date="2023-07" db="EMBL/GenBank/DDBJ databases">
        <title>30 novel species of actinomycetes from the DSMZ collection.</title>
        <authorList>
            <person name="Nouioui I."/>
        </authorList>
    </citation>
    <scope>NUCLEOTIDE SEQUENCE [LARGE SCALE GENOMIC DNA]</scope>
    <source>
        <strain evidence="3">DSM 44918</strain>
    </source>
</reference>
<evidence type="ECO:0000313" key="3">
    <source>
        <dbReference type="Proteomes" id="UP001183420"/>
    </source>
</evidence>
<dbReference type="RefSeq" id="WP_311598770.1">
    <property type="nucleotide sequence ID" value="NZ_JAVREM010000014.1"/>
</dbReference>
<gene>
    <name evidence="2" type="ORF">RNC47_14045</name>
</gene>
<feature type="region of interest" description="Disordered" evidence="1">
    <location>
        <begin position="71"/>
        <end position="98"/>
    </location>
</feature>
<organism evidence="2 3">
    <name type="scientific">Streptomyces millisiae</name>
    <dbReference type="NCBI Taxonomy" id="3075542"/>
    <lineage>
        <taxon>Bacteria</taxon>
        <taxon>Bacillati</taxon>
        <taxon>Actinomycetota</taxon>
        <taxon>Actinomycetes</taxon>
        <taxon>Kitasatosporales</taxon>
        <taxon>Streptomycetaceae</taxon>
        <taxon>Streptomyces</taxon>
    </lineage>
</organism>
<dbReference type="EMBL" id="JAVREM010000014">
    <property type="protein sequence ID" value="MDT0319459.1"/>
    <property type="molecule type" value="Genomic_DNA"/>
</dbReference>
<dbReference type="InterPro" id="IPR045733">
    <property type="entry name" value="DUF6087"/>
</dbReference>
<accession>A0ABU2LPD6</accession>
<comment type="caution">
    <text evidence="2">The sequence shown here is derived from an EMBL/GenBank/DDBJ whole genome shotgun (WGS) entry which is preliminary data.</text>
</comment>
<evidence type="ECO:0000313" key="2">
    <source>
        <dbReference type="EMBL" id="MDT0319459.1"/>
    </source>
</evidence>
<dbReference type="Pfam" id="PF19565">
    <property type="entry name" value="DUF6087"/>
    <property type="match status" value="1"/>
</dbReference>
<protein>
    <submittedName>
        <fullName evidence="2">DUF6087 family protein</fullName>
    </submittedName>
</protein>
<proteinExistence type="predicted"/>
<keyword evidence="3" id="KW-1185">Reference proteome</keyword>
<evidence type="ECO:0000256" key="1">
    <source>
        <dbReference type="SAM" id="MobiDB-lite"/>
    </source>
</evidence>